<gene>
    <name evidence="2" type="ORF">UCRPA7_691</name>
</gene>
<feature type="compositionally biased region" description="Polar residues" evidence="1">
    <location>
        <begin position="49"/>
        <end position="70"/>
    </location>
</feature>
<sequence length="491" mass="55651">MGSIKAVNLPAKNAAKDVSQKAHPKAHQKPRERSPNLPNLAQKRASRIASKTTNITGTRTTHDTASQITTKPARRATPPGAVRILPPDVRRRNKVETALKLVYGETIPKAVHRLAHEFGKSVPDITDSKDEYQWTPIEINYRLVDNLSLGTKIWLHNFTNLPGFVQKAGHQKPILEVFNLEEQYLLDRNGMQDTRYTLDNQYTILAIDAMRNPTDPETNQDRIAHRVKQVFAAALDALDDLEPLDRSQQTVFTLTNPYIIATHKRLKKADHFHWRKLNWQVNSPRSVLRCYGQNVAFDSVSENLARRSRGTYECWLAAKAWYERISIRVPAPKLPKQGRGLRLEDHNDGRDDIYSLYEKRNLELYFGYGKNTLKTRLIYRDSDDETDNEANGSTKSATAPALEPSIQLDAVKSPEKDNHQTTSKALEKVSHQVAAKAFENVNHQVVPKAPETANHETDSDKSLEKNDNNPEDQLNKLDSNVKVIIDLTGED</sequence>
<dbReference type="HOGENOM" id="CLU_555719_0_0_1"/>
<feature type="region of interest" description="Disordered" evidence="1">
    <location>
        <begin position="1"/>
        <end position="80"/>
    </location>
</feature>
<dbReference type="Proteomes" id="UP000014074">
    <property type="component" value="Unassembled WGS sequence"/>
</dbReference>
<dbReference type="AlphaFoldDB" id="R8BWV1"/>
<feature type="region of interest" description="Disordered" evidence="1">
    <location>
        <begin position="441"/>
        <end position="480"/>
    </location>
</feature>
<name>R8BWV1_PHAM7</name>
<accession>R8BWV1</accession>
<feature type="region of interest" description="Disordered" evidence="1">
    <location>
        <begin position="383"/>
        <end position="426"/>
    </location>
</feature>
<proteinExistence type="predicted"/>
<evidence type="ECO:0000313" key="2">
    <source>
        <dbReference type="EMBL" id="EOO03822.1"/>
    </source>
</evidence>
<reference evidence="3" key="1">
    <citation type="journal article" date="2013" name="Genome Announc.">
        <title>Draft genome sequence of the ascomycete Phaeoacremonium aleophilum strain UCR-PA7, a causal agent of the esca disease complex in grapevines.</title>
        <authorList>
            <person name="Blanco-Ulate B."/>
            <person name="Rolshausen P."/>
            <person name="Cantu D."/>
        </authorList>
    </citation>
    <scope>NUCLEOTIDE SEQUENCE [LARGE SCALE GENOMIC DNA]</scope>
    <source>
        <strain evidence="3">UCR-PA7</strain>
    </source>
</reference>
<evidence type="ECO:0000313" key="3">
    <source>
        <dbReference type="Proteomes" id="UP000014074"/>
    </source>
</evidence>
<dbReference type="GeneID" id="19327615"/>
<dbReference type="EMBL" id="KB932812">
    <property type="protein sequence ID" value="EOO03822.1"/>
    <property type="molecule type" value="Genomic_DNA"/>
</dbReference>
<dbReference type="RefSeq" id="XP_007911476.1">
    <property type="nucleotide sequence ID" value="XM_007913285.1"/>
</dbReference>
<protein>
    <submittedName>
        <fullName evidence="2">Uncharacterized protein</fullName>
    </submittedName>
</protein>
<keyword evidence="3" id="KW-1185">Reference proteome</keyword>
<feature type="compositionally biased region" description="Basic and acidic residues" evidence="1">
    <location>
        <begin position="412"/>
        <end position="426"/>
    </location>
</feature>
<feature type="compositionally biased region" description="Basic and acidic residues" evidence="1">
    <location>
        <begin position="453"/>
        <end position="468"/>
    </location>
</feature>
<organism evidence="2 3">
    <name type="scientific">Phaeoacremonium minimum (strain UCR-PA7)</name>
    <name type="common">Esca disease fungus</name>
    <name type="synonym">Togninia minima</name>
    <dbReference type="NCBI Taxonomy" id="1286976"/>
    <lineage>
        <taxon>Eukaryota</taxon>
        <taxon>Fungi</taxon>
        <taxon>Dikarya</taxon>
        <taxon>Ascomycota</taxon>
        <taxon>Pezizomycotina</taxon>
        <taxon>Sordariomycetes</taxon>
        <taxon>Sordariomycetidae</taxon>
        <taxon>Togniniales</taxon>
        <taxon>Togniniaceae</taxon>
        <taxon>Phaeoacremonium</taxon>
    </lineage>
</organism>
<dbReference type="KEGG" id="tmn:UCRPA7_691"/>
<evidence type="ECO:0000256" key="1">
    <source>
        <dbReference type="SAM" id="MobiDB-lite"/>
    </source>
</evidence>